<dbReference type="InterPro" id="IPR052039">
    <property type="entry name" value="Caspase-related_regulators"/>
</dbReference>
<dbReference type="SUPFAM" id="SSF52129">
    <property type="entry name" value="Caspase-like"/>
    <property type="match status" value="1"/>
</dbReference>
<dbReference type="EMBL" id="AHAM01000282">
    <property type="protein sequence ID" value="EHK53168.1"/>
    <property type="molecule type" value="Genomic_DNA"/>
</dbReference>
<dbReference type="PANTHER" id="PTHR22576:SF37">
    <property type="entry name" value="MUCOSA-ASSOCIATED LYMPHOID TISSUE LYMPHOMA TRANSLOCATION PROTEIN 1"/>
    <property type="match status" value="1"/>
</dbReference>
<reference evidence="2 3" key="1">
    <citation type="journal article" date="2012" name="J. Bacteriol.">
        <title>Draft Genome Sequence of Mesorhizobium alhagi CCNWXJ12-2T, a Novel Salt-Resistant Species Isolated from the Desert of Northwestern China.</title>
        <authorList>
            <person name="Zhou M."/>
            <person name="Chen W."/>
            <person name="Chen H."/>
            <person name="Wei G."/>
        </authorList>
    </citation>
    <scope>NUCLEOTIDE SEQUENCE [LARGE SCALE GENOMIC DNA]</scope>
    <source>
        <strain evidence="2 3">CCNWXJ12-2</strain>
    </source>
</reference>
<organism evidence="2 3">
    <name type="scientific">Mesorhizobium alhagi CCNWXJ12-2</name>
    <dbReference type="NCBI Taxonomy" id="1107882"/>
    <lineage>
        <taxon>Bacteria</taxon>
        <taxon>Pseudomonadati</taxon>
        <taxon>Pseudomonadota</taxon>
        <taxon>Alphaproteobacteria</taxon>
        <taxon>Hyphomicrobiales</taxon>
        <taxon>Phyllobacteriaceae</taxon>
        <taxon>Allomesorhizobium</taxon>
    </lineage>
</organism>
<dbReference type="SUPFAM" id="SSF81901">
    <property type="entry name" value="HCP-like"/>
    <property type="match status" value="1"/>
</dbReference>
<proteinExistence type="predicted"/>
<dbReference type="Pfam" id="PF00656">
    <property type="entry name" value="Peptidase_C14"/>
    <property type="match status" value="1"/>
</dbReference>
<dbReference type="Pfam" id="PF14559">
    <property type="entry name" value="TPR_19"/>
    <property type="match status" value="1"/>
</dbReference>
<protein>
    <submittedName>
        <fullName evidence="2">Putative exported peptidase</fullName>
    </submittedName>
</protein>
<dbReference type="PANTHER" id="PTHR22576">
    <property type="entry name" value="MUCOSA ASSOCIATED LYMPHOID TISSUE LYMPHOMA TRANSLOCATION PROTEIN 1/PARACASPASE"/>
    <property type="match status" value="1"/>
</dbReference>
<dbReference type="Gene3D" id="3.40.50.1460">
    <property type="match status" value="1"/>
</dbReference>
<dbReference type="PROSITE" id="PS50208">
    <property type="entry name" value="CASPASE_P20"/>
    <property type="match status" value="1"/>
</dbReference>
<dbReference type="PATRIC" id="fig|1107882.3.peg.6111"/>
<dbReference type="InterPro" id="IPR006597">
    <property type="entry name" value="Sel1-like"/>
</dbReference>
<dbReference type="InterPro" id="IPR029030">
    <property type="entry name" value="Caspase-like_dom_sf"/>
</dbReference>
<dbReference type="Pfam" id="PF08238">
    <property type="entry name" value="Sel1"/>
    <property type="match status" value="4"/>
</dbReference>
<name>H0I1H6_9HYPH</name>
<evidence type="ECO:0000313" key="3">
    <source>
        <dbReference type="Proteomes" id="UP000003250"/>
    </source>
</evidence>
<accession>H0I1H6</accession>
<dbReference type="InterPro" id="IPR011990">
    <property type="entry name" value="TPR-like_helical_dom_sf"/>
</dbReference>
<dbReference type="InterPro" id="IPR011600">
    <property type="entry name" value="Pept_C14_caspase"/>
</dbReference>
<gene>
    <name evidence="2" type="ORF">MAXJ12_31567</name>
</gene>
<feature type="domain" description="Caspase family p20" evidence="1">
    <location>
        <begin position="38"/>
        <end position="167"/>
    </location>
</feature>
<sequence length="880" mass="94639">MSKLSMVGYLRKRAVSIAPVCFFLVLSLSAGFAAEVEGRRAALVIGNSAYEKLGTLPNAVNDASRMGEVLRHANFEVTVGENLDKKGTEKAVRDFLRTLNDGDVALFYYSGHAVQVAGENFILPVDASLASAYDLEVESFNINNLLDYMRETSSLQILVLDSCRDNPFKNAQFFLGEKKVTVASKDGLASLTPHQGSLIVYSTAPDQVAYDGGGQVSPFTDSFADNILTPNAEVRQILTEIRAEVIERTNGRQVPWDVSSLTSQFFFVSRQNVLIVGESLAEIRASPQQTRVKLGIAPPIASGGMKLTAVFDKLPAAGNLYLDDSRISAETEVDVARIQDVVYVSEPGEKPVELISYKMKADTGETVDGVVAIVFDPAIAPEQETVAQAPAAQEAASSTIRGASEKAEPVKVAMTLDVGTGFAPVSKALPQQQASRNGWMRIDKRSPSAQVALESEMLVVGDLISAEDVERIAIRPALRAGEGEVVLTPVSGLAEAVPLVIGVAASVNRCDELAADRLDIQGVAEGIFPNDLRADEAIAVCREAIAEHPQVPRFRHQLGRALYANGEYDAAIVEFKAAWDAGHVRSGQLLGRFYQLGAGVEKDPSKAIPFFEAAAARGDPYAQHSLAKALIEGNGVEEDLQRGLDFYAKAVEAGHTYAMNGLGAAYLYGERVPKDVERAHSLFTASAARDDIWGVMNVGLLYRDGVVVEQDTARARALLTQAHEGMHPYAGRLIALMLRKEGSADPHEIFRLFRESADRGDAWSAFHAAEMMSADASLMREPGENIRLYALALDREGGTPSERAGERLAGSDPAELNREIQKALIRLGAEGVEADGVLGSKTRNAAQAILGGNVPKAPAELLADLIGREWIAGKPRLDML</sequence>
<keyword evidence="3" id="KW-1185">Reference proteome</keyword>
<dbReference type="OrthoDB" id="9816009at2"/>
<dbReference type="Proteomes" id="UP000003250">
    <property type="component" value="Unassembled WGS sequence"/>
</dbReference>
<dbReference type="InterPro" id="IPR001309">
    <property type="entry name" value="Pept_C14_p20"/>
</dbReference>
<dbReference type="Gene3D" id="1.25.40.10">
    <property type="entry name" value="Tetratricopeptide repeat domain"/>
    <property type="match status" value="1"/>
</dbReference>
<evidence type="ECO:0000313" key="2">
    <source>
        <dbReference type="EMBL" id="EHK53168.1"/>
    </source>
</evidence>
<dbReference type="GO" id="GO:0004197">
    <property type="term" value="F:cysteine-type endopeptidase activity"/>
    <property type="evidence" value="ECO:0007669"/>
    <property type="project" value="InterPro"/>
</dbReference>
<dbReference type="AlphaFoldDB" id="H0I1H6"/>
<dbReference type="SMART" id="SM00671">
    <property type="entry name" value="SEL1"/>
    <property type="match status" value="4"/>
</dbReference>
<dbReference type="RefSeq" id="WP_008839883.1">
    <property type="nucleotide sequence ID" value="NZ_AHAM01000282.1"/>
</dbReference>
<dbReference type="GO" id="GO:0006508">
    <property type="term" value="P:proteolysis"/>
    <property type="evidence" value="ECO:0007669"/>
    <property type="project" value="InterPro"/>
</dbReference>
<evidence type="ECO:0000259" key="1">
    <source>
        <dbReference type="PROSITE" id="PS50208"/>
    </source>
</evidence>